<keyword evidence="5" id="KW-1185">Reference proteome</keyword>
<keyword evidence="2" id="KW-0812">Transmembrane</keyword>
<dbReference type="Proteomes" id="UP000054735">
    <property type="component" value="Unassembled WGS sequence"/>
</dbReference>
<proteinExistence type="predicted"/>
<keyword evidence="2" id="KW-1133">Transmembrane helix</keyword>
<name>A0A378IH46_9GAMM</name>
<dbReference type="RefSeq" id="WP_058522843.1">
    <property type="nucleotide sequence ID" value="NZ_CAAAHV010000005.1"/>
</dbReference>
<reference evidence="3 5" key="1">
    <citation type="submission" date="2015-11" db="EMBL/GenBank/DDBJ databases">
        <title>Genomic analysis of 38 Legionella species identifies large and diverse effector repertoires.</title>
        <authorList>
            <person name="Burstein D."/>
            <person name="Amaro F."/>
            <person name="Zusman T."/>
            <person name="Lifshitz Z."/>
            <person name="Cohen O."/>
            <person name="Gilbert J.A."/>
            <person name="Pupko T."/>
            <person name="Shuman H.A."/>
            <person name="Segal G."/>
        </authorList>
    </citation>
    <scope>NUCLEOTIDE SEQUENCE [LARGE SCALE GENOMIC DNA]</scope>
    <source>
        <strain evidence="3 5">CDC#1407-AL-14</strain>
    </source>
</reference>
<evidence type="ECO:0000313" key="3">
    <source>
        <dbReference type="EMBL" id="KTC74701.1"/>
    </source>
</evidence>
<evidence type="ECO:0000313" key="5">
    <source>
        <dbReference type="Proteomes" id="UP000054735"/>
    </source>
</evidence>
<feature type="region of interest" description="Disordered" evidence="1">
    <location>
        <begin position="595"/>
        <end position="618"/>
    </location>
</feature>
<evidence type="ECO:0000313" key="6">
    <source>
        <dbReference type="Proteomes" id="UP000255066"/>
    </source>
</evidence>
<gene>
    <name evidence="3" type="ORF">Lbir_0734</name>
    <name evidence="4" type="ORF">NCTC12437_01278</name>
</gene>
<keyword evidence="2" id="KW-0472">Membrane</keyword>
<dbReference type="OrthoDB" id="5651450at2"/>
<evidence type="ECO:0000256" key="1">
    <source>
        <dbReference type="SAM" id="MobiDB-lite"/>
    </source>
</evidence>
<protein>
    <submittedName>
        <fullName evidence="4">Uncharacterized protein</fullName>
    </submittedName>
</protein>
<reference evidence="4 6" key="2">
    <citation type="submission" date="2018-06" db="EMBL/GenBank/DDBJ databases">
        <authorList>
            <consortium name="Pathogen Informatics"/>
            <person name="Doyle S."/>
        </authorList>
    </citation>
    <scope>NUCLEOTIDE SEQUENCE [LARGE SCALE GENOMIC DNA]</scope>
    <source>
        <strain evidence="4 6">NCTC12437</strain>
    </source>
</reference>
<dbReference type="STRING" id="28083.Lbir_0734"/>
<dbReference type="Proteomes" id="UP000255066">
    <property type="component" value="Unassembled WGS sequence"/>
</dbReference>
<dbReference type="EMBL" id="LNXT01000008">
    <property type="protein sequence ID" value="KTC74701.1"/>
    <property type="molecule type" value="Genomic_DNA"/>
</dbReference>
<organism evidence="4 6">
    <name type="scientific">Legionella birminghamensis</name>
    <dbReference type="NCBI Taxonomy" id="28083"/>
    <lineage>
        <taxon>Bacteria</taxon>
        <taxon>Pseudomonadati</taxon>
        <taxon>Pseudomonadota</taxon>
        <taxon>Gammaproteobacteria</taxon>
        <taxon>Legionellales</taxon>
        <taxon>Legionellaceae</taxon>
        <taxon>Legionella</taxon>
    </lineage>
</organism>
<feature type="transmembrane region" description="Helical" evidence="2">
    <location>
        <begin position="547"/>
        <end position="567"/>
    </location>
</feature>
<evidence type="ECO:0000256" key="2">
    <source>
        <dbReference type="SAM" id="Phobius"/>
    </source>
</evidence>
<dbReference type="AlphaFoldDB" id="A0A378IH46"/>
<dbReference type="EMBL" id="UGNW01000001">
    <property type="protein sequence ID" value="STX31504.1"/>
    <property type="molecule type" value="Genomic_DNA"/>
</dbReference>
<feature type="compositionally biased region" description="Polar residues" evidence="1">
    <location>
        <begin position="603"/>
        <end position="618"/>
    </location>
</feature>
<sequence length="618" mass="69938">MTHTEFLNWLDNLGQLNPVQQELLILIDELKQASYGENKEAVISHIDNKLRQMIAMGHRTVYPGRETAGTLLEAFQRERVQNAFFRSRTAVASIQRVLESLPSETSLDRMQTFYTRVMDWCQFAARDSEGELVPLSEEEKEAVRAVFNRLATEEVKQILAAIHVVNNNLSLATANDRYISATSSSVKTAIASMYNYILEPNERADPAETLPPEEEAKLSIRVGYSSLTFYAQKLRQIPGRNEDMKLLHRKAELLRDLHEFGYKSSPDVDCFIEALMVIPEKHLGFLEQAKELRRAVSNSEGANTVARELARNEINQLTNKCYQFFEGIQTDEKKTAQFMLLAHEELNRISSTFRTHCLPEYSIPDPDNKIASVLMRDADATEFVRQLYLMQRKITESNGEEKQNQQEILKALVDGGAAYYSNLKTRYSRNAFLNYLQLVGLDSFKTAKEAQQFMSFLSSLPKDGLNLFSMVTDFRLKVNEMEARDPSKYKMAAETARTVLFDLMARSTEFFSQPRTRVLCEAYKLDCEGIINNARPILEKHRGGKNVLAWCAMILTAGIIPLVVASYNKYAHGTFSFFPSTDSKKKVDSLQAAINAIPEPSEENNGTTASGDSSTPVP</sequence>
<accession>A0A378IH46</accession>
<evidence type="ECO:0000313" key="4">
    <source>
        <dbReference type="EMBL" id="STX31504.1"/>
    </source>
</evidence>